<keyword evidence="4" id="KW-1185">Reference proteome</keyword>
<gene>
    <name evidence="3" type="ORF">EER27_09250</name>
</gene>
<evidence type="ECO:0000256" key="2">
    <source>
        <dbReference type="SAM" id="SignalP"/>
    </source>
</evidence>
<dbReference type="EMBL" id="RIBS01000004">
    <property type="protein sequence ID" value="RNF83571.1"/>
    <property type="molecule type" value="Genomic_DNA"/>
</dbReference>
<feature type="region of interest" description="Disordered" evidence="1">
    <location>
        <begin position="157"/>
        <end position="215"/>
    </location>
</feature>
<comment type="caution">
    <text evidence="3">The sequence shown here is derived from an EMBL/GenBank/DDBJ whole genome shotgun (WGS) entry which is preliminary data.</text>
</comment>
<protein>
    <submittedName>
        <fullName evidence="3">DUF3304 domain-containing protein</fullName>
    </submittedName>
</protein>
<evidence type="ECO:0000313" key="3">
    <source>
        <dbReference type="EMBL" id="RNF83571.1"/>
    </source>
</evidence>
<dbReference type="Proteomes" id="UP000267049">
    <property type="component" value="Unassembled WGS sequence"/>
</dbReference>
<feature type="compositionally biased region" description="Basic residues" evidence="1">
    <location>
        <begin position="206"/>
        <end position="215"/>
    </location>
</feature>
<feature type="chain" id="PRO_5018270471" evidence="2">
    <location>
        <begin position="43"/>
        <end position="215"/>
    </location>
</feature>
<dbReference type="InterPro" id="IPR021733">
    <property type="entry name" value="DUF3304"/>
</dbReference>
<evidence type="ECO:0000256" key="1">
    <source>
        <dbReference type="SAM" id="MobiDB-lite"/>
    </source>
</evidence>
<feature type="compositionally biased region" description="Low complexity" evidence="1">
    <location>
        <begin position="177"/>
        <end position="186"/>
    </location>
</feature>
<keyword evidence="2" id="KW-0732">Signal</keyword>
<dbReference type="Pfam" id="PF11745">
    <property type="entry name" value="DUF3304"/>
    <property type="match status" value="1"/>
</dbReference>
<proteinExistence type="predicted"/>
<sequence length="215" mass="23271">MTAADARMQKVHGGTRVMRWMRLLLASLLAVLVVQGSGCAPAPEPAPEVSDDESIGFELRALNYTDVPIATYFVDDEWGGDVMPHTGGSSSAGSIGLPFKWRPGLKVKVRWQDDTLRRTAPNALHEAELEVPPYERIYVGFLLVAFEPGGKVRIRASSYPPGMDGSPSDFPSPAPPAARTSSVSPTSRKRARSHPIAYPSGIAAQVRRHQRALGE</sequence>
<reference evidence="3 4" key="1">
    <citation type="submission" date="2018-11" db="EMBL/GenBank/DDBJ databases">
        <title>Lysobacter cryohumiis sp. nov., isolated from soil in the Tianshan Mountains, Xinjiang, China.</title>
        <authorList>
            <person name="Luo Y."/>
            <person name="Sheng H."/>
        </authorList>
    </citation>
    <scope>NUCLEOTIDE SEQUENCE [LARGE SCALE GENOMIC DNA]</scope>
    <source>
        <strain evidence="3 4">ZS60</strain>
    </source>
</reference>
<accession>A0A3M8SQI0</accession>
<organism evidence="3 4">
    <name type="scientific">Montanilutibacter psychrotolerans</name>
    <dbReference type="NCBI Taxonomy" id="1327343"/>
    <lineage>
        <taxon>Bacteria</taxon>
        <taxon>Pseudomonadati</taxon>
        <taxon>Pseudomonadota</taxon>
        <taxon>Gammaproteobacteria</taxon>
        <taxon>Lysobacterales</taxon>
        <taxon>Lysobacteraceae</taxon>
        <taxon>Montanilutibacter</taxon>
    </lineage>
</organism>
<dbReference type="AlphaFoldDB" id="A0A3M8SQI0"/>
<evidence type="ECO:0000313" key="4">
    <source>
        <dbReference type="Proteomes" id="UP000267049"/>
    </source>
</evidence>
<feature type="signal peptide" evidence="2">
    <location>
        <begin position="1"/>
        <end position="42"/>
    </location>
</feature>
<name>A0A3M8SQI0_9GAMM</name>
<dbReference type="OrthoDB" id="6057435at2"/>